<accession>A0AA36AMF5</accession>
<dbReference type="EMBL" id="OX597815">
    <property type="protein sequence ID" value="CAI9718121.1"/>
    <property type="molecule type" value="Genomic_DNA"/>
</dbReference>
<dbReference type="Proteomes" id="UP001162480">
    <property type="component" value="Chromosome 2"/>
</dbReference>
<proteinExistence type="predicted"/>
<gene>
    <name evidence="1" type="ORF">OCTVUL_1B025179</name>
</gene>
<sequence length="134" mass="15216">MKKFNNINIVRALQDSHSAPELKVALVVLEQKKYNIDITALNETRLAGSSQLEEGRVQQDFKDGSIQHLYKNKGNRSVCDNHRGISLLSVAGKKLARLLDSIIKHVVNNIYPESQCRFFSGRDTIDMIFPFDRS</sequence>
<evidence type="ECO:0000313" key="2">
    <source>
        <dbReference type="Proteomes" id="UP001162480"/>
    </source>
</evidence>
<name>A0AA36AMF5_OCTVU</name>
<organism evidence="1 2">
    <name type="scientific">Octopus vulgaris</name>
    <name type="common">Common octopus</name>
    <dbReference type="NCBI Taxonomy" id="6645"/>
    <lineage>
        <taxon>Eukaryota</taxon>
        <taxon>Metazoa</taxon>
        <taxon>Spiralia</taxon>
        <taxon>Lophotrochozoa</taxon>
        <taxon>Mollusca</taxon>
        <taxon>Cephalopoda</taxon>
        <taxon>Coleoidea</taxon>
        <taxon>Octopodiformes</taxon>
        <taxon>Octopoda</taxon>
        <taxon>Incirrata</taxon>
        <taxon>Octopodidae</taxon>
        <taxon>Octopus</taxon>
    </lineage>
</organism>
<evidence type="ECO:0000313" key="1">
    <source>
        <dbReference type="EMBL" id="CAI9718121.1"/>
    </source>
</evidence>
<dbReference type="AlphaFoldDB" id="A0AA36AMF5"/>
<keyword evidence="2" id="KW-1185">Reference proteome</keyword>
<reference evidence="1" key="1">
    <citation type="submission" date="2023-08" db="EMBL/GenBank/DDBJ databases">
        <authorList>
            <person name="Alioto T."/>
            <person name="Alioto T."/>
            <person name="Gomez Garrido J."/>
        </authorList>
    </citation>
    <scope>NUCLEOTIDE SEQUENCE</scope>
</reference>
<protein>
    <recommendedName>
        <fullName evidence="3">Reverse transcriptase domain-containing protein</fullName>
    </recommendedName>
</protein>
<evidence type="ECO:0008006" key="3">
    <source>
        <dbReference type="Google" id="ProtNLM"/>
    </source>
</evidence>